<keyword evidence="3" id="KW-0436">Ligase</keyword>
<dbReference type="OrthoDB" id="313186at2759"/>
<feature type="domain" description="RyR/IP3R Homology associated" evidence="2">
    <location>
        <begin position="8"/>
        <end position="105"/>
    </location>
</feature>
<evidence type="ECO:0000313" key="4">
    <source>
        <dbReference type="Proteomes" id="UP000008983"/>
    </source>
</evidence>
<keyword evidence="1" id="KW-0812">Transmembrane</keyword>
<proteinExistence type="predicted"/>
<dbReference type="GO" id="GO:0004674">
    <property type="term" value="F:protein serine/threonine kinase activity"/>
    <property type="evidence" value="ECO:0007669"/>
    <property type="project" value="UniProtKB-EC"/>
</dbReference>
<dbReference type="AlphaFoldDB" id="G0QLF6"/>
<dbReference type="eggNOG" id="KOG3533">
    <property type="taxonomic scope" value="Eukaryota"/>
</dbReference>
<dbReference type="EMBL" id="GL983253">
    <property type="protein sequence ID" value="EGR33950.1"/>
    <property type="molecule type" value="Genomic_DNA"/>
</dbReference>
<dbReference type="GO" id="GO:0004379">
    <property type="term" value="F:glycylpeptide N-tetradecanoyltransferase activity"/>
    <property type="evidence" value="ECO:0007669"/>
    <property type="project" value="UniProtKB-EC"/>
</dbReference>
<dbReference type="InterPro" id="IPR015925">
    <property type="entry name" value="Ryanodine_IP3_receptor"/>
</dbReference>
<dbReference type="PANTHER" id="PTHR13715:SF99">
    <property type="entry name" value="INOSITOL 1,4,5-TRISPHOSPHATE RECEPTOR-LIKE PROTEIN A"/>
    <property type="match status" value="1"/>
</dbReference>
<evidence type="ECO:0000256" key="1">
    <source>
        <dbReference type="SAM" id="Phobius"/>
    </source>
</evidence>
<evidence type="ECO:0000259" key="2">
    <source>
        <dbReference type="Pfam" id="PF08454"/>
    </source>
</evidence>
<keyword evidence="1" id="KW-1133">Transmembrane helix</keyword>
<dbReference type="EC" id="2.7.11.1" evidence="3"/>
<feature type="non-terminal residue" evidence="3">
    <location>
        <position position="1"/>
    </location>
</feature>
<keyword evidence="3" id="KW-0808">Transferase</keyword>
<dbReference type="RefSeq" id="XP_004039254.1">
    <property type="nucleotide sequence ID" value="XM_004039206.1"/>
</dbReference>
<gene>
    <name evidence="3" type="ORF">IMG5_029930</name>
</gene>
<dbReference type="GO" id="GO:0047721">
    <property type="term" value="F:indoleacetate-lysine synthetase activity"/>
    <property type="evidence" value="ECO:0007669"/>
    <property type="project" value="UniProtKB-EC"/>
</dbReference>
<dbReference type="InParanoid" id="G0QLF6"/>
<dbReference type="InterPro" id="IPR013662">
    <property type="entry name" value="RIH_assoc-dom"/>
</dbReference>
<dbReference type="GO" id="GO:0006816">
    <property type="term" value="P:calcium ion transport"/>
    <property type="evidence" value="ECO:0007669"/>
    <property type="project" value="InterPro"/>
</dbReference>
<dbReference type="Pfam" id="PF08454">
    <property type="entry name" value="RIH_assoc"/>
    <property type="match status" value="1"/>
</dbReference>
<accession>G0QLF6</accession>
<keyword evidence="1" id="KW-0472">Membrane</keyword>
<keyword evidence="4" id="KW-1185">Reference proteome</keyword>
<dbReference type="Proteomes" id="UP000008983">
    <property type="component" value="Unassembled WGS sequence"/>
</dbReference>
<feature type="transmembrane region" description="Helical" evidence="1">
    <location>
        <begin position="433"/>
        <end position="462"/>
    </location>
</feature>
<reference evidence="3 4" key="1">
    <citation type="submission" date="2011-07" db="EMBL/GenBank/DDBJ databases">
        <authorList>
            <person name="Coyne R."/>
            <person name="Brami D."/>
            <person name="Johnson J."/>
            <person name="Hostetler J."/>
            <person name="Hannick L."/>
            <person name="Clark T."/>
            <person name="Cassidy-Hanley D."/>
            <person name="Inman J."/>
        </authorList>
    </citation>
    <scope>NUCLEOTIDE SEQUENCE [LARGE SCALE GENOMIC DNA]</scope>
    <source>
        <strain evidence="3 4">G5</strain>
    </source>
</reference>
<keyword evidence="3" id="KW-0012">Acyltransferase</keyword>
<feature type="transmembrane region" description="Helical" evidence="1">
    <location>
        <begin position="572"/>
        <end position="594"/>
    </location>
</feature>
<dbReference type="STRING" id="857967.G0QLF6"/>
<protein>
    <submittedName>
        <fullName evidence="3">Inositol-triphosphate type 1 isoform 3, putative</fullName>
        <ecNumber evidence="3">2.3.1.97</ecNumber>
        <ecNumber evidence="3">2.7.11.1</ecNumber>
        <ecNumber evidence="3">6.3.2.20</ecNumber>
    </submittedName>
</protein>
<dbReference type="GeneID" id="14910136"/>
<organism evidence="3 4">
    <name type="scientific">Ichthyophthirius multifiliis</name>
    <name type="common">White spot disease agent</name>
    <name type="synonym">Ich</name>
    <dbReference type="NCBI Taxonomy" id="5932"/>
    <lineage>
        <taxon>Eukaryota</taxon>
        <taxon>Sar</taxon>
        <taxon>Alveolata</taxon>
        <taxon>Ciliophora</taxon>
        <taxon>Intramacronucleata</taxon>
        <taxon>Oligohymenophorea</taxon>
        <taxon>Hymenostomatida</taxon>
        <taxon>Ophryoglenina</taxon>
        <taxon>Ichthyophthirius</taxon>
    </lineage>
</organism>
<evidence type="ECO:0000313" key="3">
    <source>
        <dbReference type="EMBL" id="EGR33950.1"/>
    </source>
</evidence>
<sequence>IMDNIQENCIQSMELIRLSCENHFYQMQDFMRVQIDINGEIKTNSINILIFLADIFEKYYKIMNETNFNFGLQVLHTLIELIQGPCIENQNVLCHTKLLENLEDIIGDFIGKSQRFTQKKLLNQRIFTQFSRKVLLTIRSLFVANQDKYIIRKIAQQVDGKDYVLKMNQSYKQYLQTYQKIRNKHEGLKKSFQISKNEKLIEYVLNRDDKNEENSNLEYNEGFGEFQDQNLVKSNQKIQDFDKNNNNSLHISKISANQKKCFENERGLSFKEQNLIYFIRADEYINEGFDCYILLKNLQFLDQNFKNAYNLIKQKIVNYQYKQKYLIIIYTYKDLKQCLNFFKQNTLSIEIINQQGNLQKIYFRKPKLIKYFSTTSKQRFLHLCDRETANQKIQGLLRQYPSFLDEMNHFLFLNSKGLFFNLTYLSRIRNFNLIIILIINLIFLQFFQLSISVIIFIIWVVFQFPLEYKSIIRIYTQKQHDTKKKLQEKSELRKKSGIQKQINKLAILIKKFFYIMNDFLFSSHLLYLIISILFSVLGISSSPLFFCLLLLDIIDRSVVLRNVIKSITLNSVSLIMTAILGIVIVYIYAIAGFFNSDLKNSFVFKGNNDDMKVCETPIDCFILFLNLGLRSGGGIGDAFYNDQKNRCFICNQERSDFENDGINFKKHTEQEHHIWNYLAYIILIDKKDLNEYDAVESYIKQLIVQQDVSWFPIGKSLSLQKVQLKQQEEDNIVKNQKEFLEKNKKINNL</sequence>
<feature type="transmembrane region" description="Helical" evidence="1">
    <location>
        <begin position="525"/>
        <end position="551"/>
    </location>
</feature>
<dbReference type="PANTHER" id="PTHR13715">
    <property type="entry name" value="RYANODINE RECEPTOR AND IP3 RECEPTOR"/>
    <property type="match status" value="1"/>
</dbReference>
<dbReference type="EC" id="2.3.1.97" evidence="3"/>
<name>G0QLF6_ICHMU</name>
<dbReference type="EC" id="6.3.2.20" evidence="3"/>